<dbReference type="RefSeq" id="WP_266879978.1">
    <property type="nucleotide sequence ID" value="NZ_JAPEMW010000003.1"/>
</dbReference>
<protein>
    <submittedName>
        <fullName evidence="4">Flavin reductase family protein</fullName>
        <ecNumber evidence="4">1.-.-.-</ecNumber>
    </submittedName>
</protein>
<evidence type="ECO:0000256" key="1">
    <source>
        <dbReference type="ARBA" id="ARBA00008898"/>
    </source>
</evidence>
<accession>A0ABU4FBN8</accession>
<dbReference type="PANTHER" id="PTHR30466">
    <property type="entry name" value="FLAVIN REDUCTASE"/>
    <property type="match status" value="1"/>
</dbReference>
<proteinExistence type="inferred from homology"/>
<dbReference type="InterPro" id="IPR012349">
    <property type="entry name" value="Split_barrel_FMN-bd"/>
</dbReference>
<sequence>MIRLQQVTCGEQLRHAFGAFPSGVAALCARVDRVPTGMAASSFTSVSVDPPLVSVCIQKTSSTWPVLRERPRLGLSVLSQWHDVACRQLASKQGDRFAGVEWDAGPHDSILIRGSSAWMEVSLYDEVEAGDHLIALLEVQGLDTAPYTPPLIFHASRFRKIALTLDEEQHTSAEQW</sequence>
<dbReference type="PANTHER" id="PTHR30466:SF11">
    <property type="entry name" value="FLAVIN-DEPENDENT MONOOXYGENASE, REDUCTASE SUBUNIT HSAB"/>
    <property type="match status" value="1"/>
</dbReference>
<dbReference type="Proteomes" id="UP001187346">
    <property type="component" value="Unassembled WGS sequence"/>
</dbReference>
<evidence type="ECO:0000313" key="5">
    <source>
        <dbReference type="Proteomes" id="UP001187346"/>
    </source>
</evidence>
<dbReference type="EMBL" id="JAWMAJ010000046">
    <property type="protein sequence ID" value="MDV7217470.1"/>
    <property type="molecule type" value="Genomic_DNA"/>
</dbReference>
<dbReference type="InterPro" id="IPR050268">
    <property type="entry name" value="NADH-dep_flavin_reductase"/>
</dbReference>
<dbReference type="Pfam" id="PF01613">
    <property type="entry name" value="Flavin_Reduct"/>
    <property type="match status" value="1"/>
</dbReference>
<keyword evidence="5" id="KW-1185">Reference proteome</keyword>
<name>A0ABU4FBN8_9ACTN</name>
<reference evidence="4 5" key="1">
    <citation type="submission" date="2023-10" db="EMBL/GenBank/DDBJ databases">
        <title>Characterization of rhizosphere-enriched actinobacteria from wheat plants lab-grown on chernevaya soil.</title>
        <authorList>
            <person name="Tikhonova E.N."/>
            <person name="Konopkin A."/>
            <person name="Kravchenko I.K."/>
        </authorList>
    </citation>
    <scope>NUCLEOTIDE SEQUENCE [LARGE SCALE GENOMIC DNA]</scope>
    <source>
        <strain evidence="4 5">RR29</strain>
    </source>
</reference>
<dbReference type="InterPro" id="IPR002563">
    <property type="entry name" value="Flavin_Rdtase-like_dom"/>
</dbReference>
<evidence type="ECO:0000259" key="3">
    <source>
        <dbReference type="SMART" id="SM00903"/>
    </source>
</evidence>
<keyword evidence="2 4" id="KW-0560">Oxidoreductase</keyword>
<evidence type="ECO:0000256" key="2">
    <source>
        <dbReference type="ARBA" id="ARBA00023002"/>
    </source>
</evidence>
<dbReference type="Gene3D" id="2.30.110.10">
    <property type="entry name" value="Electron Transport, Fmn-binding Protein, Chain A"/>
    <property type="match status" value="1"/>
</dbReference>
<gene>
    <name evidence="4" type="ORF">R5A26_16070</name>
</gene>
<dbReference type="GO" id="GO:0016491">
    <property type="term" value="F:oxidoreductase activity"/>
    <property type="evidence" value="ECO:0007669"/>
    <property type="project" value="UniProtKB-KW"/>
</dbReference>
<organism evidence="4 5">
    <name type="scientific">Streptomyces prunicolor</name>
    <dbReference type="NCBI Taxonomy" id="67348"/>
    <lineage>
        <taxon>Bacteria</taxon>
        <taxon>Bacillati</taxon>
        <taxon>Actinomycetota</taxon>
        <taxon>Actinomycetes</taxon>
        <taxon>Kitasatosporales</taxon>
        <taxon>Streptomycetaceae</taxon>
        <taxon>Streptomyces</taxon>
    </lineage>
</organism>
<feature type="domain" description="Flavin reductase like" evidence="3">
    <location>
        <begin position="17"/>
        <end position="160"/>
    </location>
</feature>
<comment type="similarity">
    <text evidence="1">Belongs to the non-flavoprotein flavin reductase family.</text>
</comment>
<dbReference type="SMART" id="SM00903">
    <property type="entry name" value="Flavin_Reduct"/>
    <property type="match status" value="1"/>
</dbReference>
<dbReference type="EC" id="1.-.-.-" evidence="4"/>
<comment type="caution">
    <text evidence="4">The sequence shown here is derived from an EMBL/GenBank/DDBJ whole genome shotgun (WGS) entry which is preliminary data.</text>
</comment>
<dbReference type="SUPFAM" id="SSF50475">
    <property type="entry name" value="FMN-binding split barrel"/>
    <property type="match status" value="1"/>
</dbReference>
<evidence type="ECO:0000313" key="4">
    <source>
        <dbReference type="EMBL" id="MDV7217470.1"/>
    </source>
</evidence>